<evidence type="ECO:0000313" key="5">
    <source>
        <dbReference type="Proteomes" id="UP000095767"/>
    </source>
</evidence>
<dbReference type="STRING" id="888268.A0A1E5VLF5"/>
<keyword evidence="1" id="KW-0132">Cell division</keyword>
<gene>
    <name evidence="4" type="ORF">BAE44_0013018</name>
</gene>
<dbReference type="InterPro" id="IPR036915">
    <property type="entry name" value="Cyclin-like_sf"/>
</dbReference>
<dbReference type="AlphaFoldDB" id="A0A1E5VLF5"/>
<dbReference type="OrthoDB" id="62at2759"/>
<protein>
    <submittedName>
        <fullName evidence="4">Putative cyclin-D7-1</fullName>
    </submittedName>
</protein>
<evidence type="ECO:0000256" key="1">
    <source>
        <dbReference type="ARBA" id="ARBA00022618"/>
    </source>
</evidence>
<feature type="chain" id="PRO_5009188226" evidence="3">
    <location>
        <begin position="17"/>
        <end position="289"/>
    </location>
</feature>
<accession>A0A1E5VLF5</accession>
<comment type="caution">
    <text evidence="4">The sequence shown here is derived from an EMBL/GenBank/DDBJ whole genome shotgun (WGS) entry which is preliminary data.</text>
</comment>
<keyword evidence="3" id="KW-0732">Signal</keyword>
<evidence type="ECO:0000313" key="4">
    <source>
        <dbReference type="EMBL" id="OEL25963.1"/>
    </source>
</evidence>
<evidence type="ECO:0000256" key="3">
    <source>
        <dbReference type="SAM" id="SignalP"/>
    </source>
</evidence>
<dbReference type="SUPFAM" id="SSF47954">
    <property type="entry name" value="Cyclin-like"/>
    <property type="match status" value="1"/>
</dbReference>
<dbReference type="Gene3D" id="1.10.472.10">
    <property type="entry name" value="Cyclin-like"/>
    <property type="match status" value="1"/>
</dbReference>
<name>A0A1E5VLF5_9POAL</name>
<dbReference type="InterPro" id="IPR039361">
    <property type="entry name" value="Cyclin"/>
</dbReference>
<dbReference type="GO" id="GO:0051301">
    <property type="term" value="P:cell division"/>
    <property type="evidence" value="ECO:0007669"/>
    <property type="project" value="UniProtKB-KW"/>
</dbReference>
<keyword evidence="5" id="KW-1185">Reference proteome</keyword>
<dbReference type="PANTHER" id="PTHR10177">
    <property type="entry name" value="CYCLINS"/>
    <property type="match status" value="1"/>
</dbReference>
<keyword evidence="2" id="KW-0131">Cell cycle</keyword>
<evidence type="ECO:0000256" key="2">
    <source>
        <dbReference type="ARBA" id="ARBA00023306"/>
    </source>
</evidence>
<sequence>MTALLLLMMTPAPAICYPSRRLHQSSSEEKRKHNISRSFWWRTWLGRDAMRPAEATWTICYSSSRDDHQQQLLPPLFPMIPMVWPLLAREECTTSSMLGLSAATAFNAVNYLDRFLSINCHLRWEAWMVELMEEAMSHSFRASSVRDMELTLLKALQWRLACVTPYSFLQLLHPFLLGGAAATAAAAATRLLIRSLAEPSLLLRFDSYVIAASAVRCVSLQHQQQGRHGVSSSSDIISRLLIRHPHDHRPTAVCKHACMQTTYSIISIFNSHLRFCFFRKQSIMHDEFG</sequence>
<proteinExistence type="predicted"/>
<organism evidence="4 5">
    <name type="scientific">Dichanthelium oligosanthes</name>
    <dbReference type="NCBI Taxonomy" id="888268"/>
    <lineage>
        <taxon>Eukaryota</taxon>
        <taxon>Viridiplantae</taxon>
        <taxon>Streptophyta</taxon>
        <taxon>Embryophyta</taxon>
        <taxon>Tracheophyta</taxon>
        <taxon>Spermatophyta</taxon>
        <taxon>Magnoliopsida</taxon>
        <taxon>Liliopsida</taxon>
        <taxon>Poales</taxon>
        <taxon>Poaceae</taxon>
        <taxon>PACMAD clade</taxon>
        <taxon>Panicoideae</taxon>
        <taxon>Panicodae</taxon>
        <taxon>Paniceae</taxon>
        <taxon>Dichantheliinae</taxon>
        <taxon>Dichanthelium</taxon>
    </lineage>
</organism>
<dbReference type="EMBL" id="LWDX02035832">
    <property type="protein sequence ID" value="OEL25963.1"/>
    <property type="molecule type" value="Genomic_DNA"/>
</dbReference>
<feature type="signal peptide" evidence="3">
    <location>
        <begin position="1"/>
        <end position="16"/>
    </location>
</feature>
<dbReference type="Proteomes" id="UP000095767">
    <property type="component" value="Unassembled WGS sequence"/>
</dbReference>
<reference evidence="4 5" key="1">
    <citation type="submission" date="2016-09" db="EMBL/GenBank/DDBJ databases">
        <title>The draft genome of Dichanthelium oligosanthes: A C3 panicoid grass species.</title>
        <authorList>
            <person name="Studer A.J."/>
            <person name="Schnable J.C."/>
            <person name="Brutnell T.P."/>
        </authorList>
    </citation>
    <scope>NUCLEOTIDE SEQUENCE [LARGE SCALE GENOMIC DNA]</scope>
    <source>
        <strain evidence="5">cv. Kellogg 1175</strain>
        <tissue evidence="4">Leaf</tissue>
    </source>
</reference>